<evidence type="ECO:0000313" key="3">
    <source>
        <dbReference type="Proteomes" id="UP000314294"/>
    </source>
</evidence>
<feature type="region of interest" description="Disordered" evidence="1">
    <location>
        <begin position="59"/>
        <end position="81"/>
    </location>
</feature>
<accession>A0A4Z2J719</accession>
<sequence>MGRQNERNRRPSRDSLGGQEPEREPEGESGKGGGGLESNGEERGNRSWRRIVAALKADGGQLMEEEGGAESDDLGPDPAVLPASLGKQAVLSGFFRRGPGIKQGVKPERPWTLTFLMALSHRDTHLKVEDGN</sequence>
<dbReference type="EMBL" id="SRLO01000019">
    <property type="protein sequence ID" value="TNN85694.1"/>
    <property type="molecule type" value="Genomic_DNA"/>
</dbReference>
<feature type="compositionally biased region" description="Basic and acidic residues" evidence="1">
    <location>
        <begin position="20"/>
        <end position="29"/>
    </location>
</feature>
<organism evidence="2 3">
    <name type="scientific">Liparis tanakae</name>
    <name type="common">Tanaka's snailfish</name>
    <dbReference type="NCBI Taxonomy" id="230148"/>
    <lineage>
        <taxon>Eukaryota</taxon>
        <taxon>Metazoa</taxon>
        <taxon>Chordata</taxon>
        <taxon>Craniata</taxon>
        <taxon>Vertebrata</taxon>
        <taxon>Euteleostomi</taxon>
        <taxon>Actinopterygii</taxon>
        <taxon>Neopterygii</taxon>
        <taxon>Teleostei</taxon>
        <taxon>Neoteleostei</taxon>
        <taxon>Acanthomorphata</taxon>
        <taxon>Eupercaria</taxon>
        <taxon>Perciformes</taxon>
        <taxon>Cottioidei</taxon>
        <taxon>Cottales</taxon>
        <taxon>Liparidae</taxon>
        <taxon>Liparis</taxon>
    </lineage>
</organism>
<evidence type="ECO:0000313" key="2">
    <source>
        <dbReference type="EMBL" id="TNN85694.1"/>
    </source>
</evidence>
<name>A0A4Z2J719_9TELE</name>
<dbReference type="Proteomes" id="UP000314294">
    <property type="component" value="Unassembled WGS sequence"/>
</dbReference>
<reference evidence="2 3" key="1">
    <citation type="submission" date="2019-03" db="EMBL/GenBank/DDBJ databases">
        <title>First draft genome of Liparis tanakae, snailfish: a comprehensive survey of snailfish specific genes.</title>
        <authorList>
            <person name="Kim W."/>
            <person name="Song I."/>
            <person name="Jeong J.-H."/>
            <person name="Kim D."/>
            <person name="Kim S."/>
            <person name="Ryu S."/>
            <person name="Song J.Y."/>
            <person name="Lee S.K."/>
        </authorList>
    </citation>
    <scope>NUCLEOTIDE SEQUENCE [LARGE SCALE GENOMIC DNA]</scope>
    <source>
        <tissue evidence="2">Muscle</tissue>
    </source>
</reference>
<feature type="compositionally biased region" description="Acidic residues" evidence="1">
    <location>
        <begin position="63"/>
        <end position="75"/>
    </location>
</feature>
<comment type="caution">
    <text evidence="2">The sequence shown here is derived from an EMBL/GenBank/DDBJ whole genome shotgun (WGS) entry which is preliminary data.</text>
</comment>
<protein>
    <submittedName>
        <fullName evidence="2">Uncharacterized protein</fullName>
    </submittedName>
</protein>
<gene>
    <name evidence="2" type="ORF">EYF80_003941</name>
</gene>
<proteinExistence type="predicted"/>
<dbReference type="AlphaFoldDB" id="A0A4Z2J719"/>
<keyword evidence="3" id="KW-1185">Reference proteome</keyword>
<feature type="compositionally biased region" description="Basic and acidic residues" evidence="1">
    <location>
        <begin position="1"/>
        <end position="13"/>
    </location>
</feature>
<feature type="region of interest" description="Disordered" evidence="1">
    <location>
        <begin position="1"/>
        <end position="47"/>
    </location>
</feature>
<evidence type="ECO:0000256" key="1">
    <source>
        <dbReference type="SAM" id="MobiDB-lite"/>
    </source>
</evidence>